<evidence type="ECO:0000256" key="1">
    <source>
        <dbReference type="SAM" id="MobiDB-lite"/>
    </source>
</evidence>
<reference evidence="3" key="3">
    <citation type="journal article" date="2010" name="Genome Res.">
        <title>Population genomic sequencing of Coccidioides fungi reveals recent hybridization and transposon control.</title>
        <authorList>
            <person name="Neafsey D.E."/>
            <person name="Barker B.M."/>
            <person name="Sharpton T.J."/>
            <person name="Stajich J.E."/>
            <person name="Park D.J."/>
            <person name="Whiston E."/>
            <person name="Hung C.-Y."/>
            <person name="McMahan C."/>
            <person name="White J."/>
            <person name="Sykes S."/>
            <person name="Heiman D."/>
            <person name="Young S."/>
            <person name="Zeng Q."/>
            <person name="Abouelleil A."/>
            <person name="Aftuck L."/>
            <person name="Bessette D."/>
            <person name="Brown A."/>
            <person name="FitzGerald M."/>
            <person name="Lui A."/>
            <person name="Macdonald J.P."/>
            <person name="Priest M."/>
            <person name="Orbach M.J."/>
            <person name="Galgiani J.N."/>
            <person name="Kirkland T.N."/>
            <person name="Cole G.T."/>
            <person name="Birren B.W."/>
            <person name="Henn M.R."/>
            <person name="Taylor J.W."/>
            <person name="Rounsley S.D."/>
        </authorList>
    </citation>
    <scope>NUCLEOTIDE SEQUENCE [LARGE SCALE GENOMIC DNA]</scope>
    <source>
        <strain evidence="3">RMSCC 3488</strain>
    </source>
</reference>
<dbReference type="AlphaFoldDB" id="A0A0J6FDF5"/>
<organism evidence="2 3">
    <name type="scientific">Coccidioides posadasii RMSCC 3488</name>
    <dbReference type="NCBI Taxonomy" id="454284"/>
    <lineage>
        <taxon>Eukaryota</taxon>
        <taxon>Fungi</taxon>
        <taxon>Dikarya</taxon>
        <taxon>Ascomycota</taxon>
        <taxon>Pezizomycotina</taxon>
        <taxon>Eurotiomycetes</taxon>
        <taxon>Eurotiomycetidae</taxon>
        <taxon>Onygenales</taxon>
        <taxon>Onygenaceae</taxon>
        <taxon>Coccidioides</taxon>
    </lineage>
</organism>
<evidence type="ECO:0000313" key="3">
    <source>
        <dbReference type="Proteomes" id="UP000054567"/>
    </source>
</evidence>
<feature type="compositionally biased region" description="Polar residues" evidence="1">
    <location>
        <begin position="292"/>
        <end position="321"/>
    </location>
</feature>
<feature type="region of interest" description="Disordered" evidence="1">
    <location>
        <begin position="288"/>
        <end position="336"/>
    </location>
</feature>
<accession>A0A0J6FDF5</accession>
<dbReference type="Proteomes" id="UP000054567">
    <property type="component" value="Unassembled WGS sequence"/>
</dbReference>
<reference evidence="2 3" key="1">
    <citation type="submission" date="2007-06" db="EMBL/GenBank/DDBJ databases">
        <title>The Genome Sequence of Coccidioides posadasii RMSCC_3488.</title>
        <authorList>
            <consortium name="Coccidioides Genome Resources Consortium"/>
            <consortium name="The Broad Institute Genome Sequencing Platform"/>
            <person name="Henn M.R."/>
            <person name="Sykes S."/>
            <person name="Young S."/>
            <person name="Jaffe D."/>
            <person name="Berlin A."/>
            <person name="Alvarez P."/>
            <person name="Butler J."/>
            <person name="Gnerre S."/>
            <person name="Grabherr M."/>
            <person name="Mauceli E."/>
            <person name="Brockman W."/>
            <person name="Kodira C."/>
            <person name="Alvarado L."/>
            <person name="Zeng Q."/>
            <person name="Crawford M."/>
            <person name="Antoine C."/>
            <person name="Devon K."/>
            <person name="Galgiani J."/>
            <person name="Orsborn K."/>
            <person name="Lewis M.L."/>
            <person name="Nusbaum C."/>
            <person name="Galagan J."/>
            <person name="Birren B."/>
        </authorList>
    </citation>
    <scope>NUCLEOTIDE SEQUENCE [LARGE SCALE GENOMIC DNA]</scope>
    <source>
        <strain evidence="2 3">RMSCC 3488</strain>
    </source>
</reference>
<proteinExistence type="predicted"/>
<name>A0A0J6FDF5_COCPO</name>
<gene>
    <name evidence="2" type="ORF">CPAG_07413</name>
</gene>
<sequence>MVFSFSAELFRRVDYGAHKTLYALLSQDEYAPLQELAERISPKVDRVQAAYDGSLNEISIFIQHGPQVDTMFSQERTSIAPAEPGFITEIVNGDEAFTKIKNHEEHSESSSGDRSIANGGLAVRTPDLFLRPATDPECLHPPITAGENGPDGINSCEPLPQRSGISLGESFDDESSPNPVVRTLNVAHGNPEGLDILAHAAETELSHQNIADKRSSGVMNCEKGEVHQALGATSLAVQGDSSLIEGAFASGLGYEESVVAASVERTPGFQETSPLNPRCFSRKRRFAEIGDDSNSTPGLAAQTTDSGRLTRDTGTGTNTSVIEDEGEERRPRHMLDPSIVGMRELEVGESEASTTREQEVSQFYENSNFQATLAGTNLQSDPTLSVSLFSQIEADLTLQLSLFNNPGGIASDRTLSSALFAEGLLAL</sequence>
<dbReference type="VEuPathDB" id="FungiDB:CPAG_07413"/>
<protein>
    <submittedName>
        <fullName evidence="2">Uncharacterized protein</fullName>
    </submittedName>
</protein>
<reference evidence="3" key="2">
    <citation type="journal article" date="2009" name="Genome Res.">
        <title>Comparative genomic analyses of the human fungal pathogens Coccidioides and their relatives.</title>
        <authorList>
            <person name="Sharpton T.J."/>
            <person name="Stajich J.E."/>
            <person name="Rounsley S.D."/>
            <person name="Gardner M.J."/>
            <person name="Wortman J.R."/>
            <person name="Jordar V.S."/>
            <person name="Maiti R."/>
            <person name="Kodira C.D."/>
            <person name="Neafsey D.E."/>
            <person name="Zeng Q."/>
            <person name="Hung C.-Y."/>
            <person name="McMahan C."/>
            <person name="Muszewska A."/>
            <person name="Grynberg M."/>
            <person name="Mandel M.A."/>
            <person name="Kellner E.M."/>
            <person name="Barker B.M."/>
            <person name="Galgiani J.N."/>
            <person name="Orbach M.J."/>
            <person name="Kirkland T.N."/>
            <person name="Cole G.T."/>
            <person name="Henn M.R."/>
            <person name="Birren B.W."/>
            <person name="Taylor J.W."/>
        </authorList>
    </citation>
    <scope>NUCLEOTIDE SEQUENCE [LARGE SCALE GENOMIC DNA]</scope>
    <source>
        <strain evidence="3">RMSCC 3488</strain>
    </source>
</reference>
<evidence type="ECO:0000313" key="2">
    <source>
        <dbReference type="EMBL" id="KMM71106.1"/>
    </source>
</evidence>
<dbReference type="OrthoDB" id="10551372at2759"/>
<dbReference type="EMBL" id="DS268112">
    <property type="protein sequence ID" value="KMM71106.1"/>
    <property type="molecule type" value="Genomic_DNA"/>
</dbReference>
<feature type="region of interest" description="Disordered" evidence="1">
    <location>
        <begin position="132"/>
        <end position="177"/>
    </location>
</feature>